<evidence type="ECO:0000313" key="9">
    <source>
        <dbReference type="EMBL" id="OYR88731.1"/>
    </source>
</evidence>
<accession>A0A256LHF9</accession>
<evidence type="ECO:0000313" key="10">
    <source>
        <dbReference type="EMBL" id="OYR92885.1"/>
    </source>
</evidence>
<dbReference type="InterPro" id="IPR004013">
    <property type="entry name" value="PHP_dom"/>
</dbReference>
<dbReference type="InterPro" id="IPR003141">
    <property type="entry name" value="Pol/His_phosphatase_N"/>
</dbReference>
<dbReference type="EMBL" id="NGNX01000006">
    <property type="protein sequence ID" value="OYR92885.1"/>
    <property type="molecule type" value="Genomic_DNA"/>
</dbReference>
<evidence type="ECO:0000259" key="8">
    <source>
        <dbReference type="SMART" id="SM00481"/>
    </source>
</evidence>
<dbReference type="GO" id="GO:0008408">
    <property type="term" value="F:3'-5' exonuclease activity"/>
    <property type="evidence" value="ECO:0007669"/>
    <property type="project" value="InterPro"/>
</dbReference>
<dbReference type="AlphaFoldDB" id="A0A256LHF9"/>
<dbReference type="Proteomes" id="UP000216316">
    <property type="component" value="Unassembled WGS sequence"/>
</dbReference>
<evidence type="ECO:0000256" key="2">
    <source>
        <dbReference type="ARBA" id="ARBA00022679"/>
    </source>
</evidence>
<dbReference type="InterPro" id="IPR016195">
    <property type="entry name" value="Pol/histidinol_Pase-like"/>
</dbReference>
<dbReference type="GO" id="GO:0006260">
    <property type="term" value="P:DNA replication"/>
    <property type="evidence" value="ECO:0007669"/>
    <property type="project" value="UniProtKB-KW"/>
</dbReference>
<evidence type="ECO:0000256" key="7">
    <source>
        <dbReference type="ARBA" id="ARBA00049244"/>
    </source>
</evidence>
<dbReference type="InterPro" id="IPR040982">
    <property type="entry name" value="DNA_pol3_finger"/>
</dbReference>
<evidence type="ECO:0000256" key="1">
    <source>
        <dbReference type="ARBA" id="ARBA00012417"/>
    </source>
</evidence>
<evidence type="ECO:0000256" key="3">
    <source>
        <dbReference type="ARBA" id="ARBA00022695"/>
    </source>
</evidence>
<dbReference type="PANTHER" id="PTHR32294">
    <property type="entry name" value="DNA POLYMERASE III SUBUNIT ALPHA"/>
    <property type="match status" value="1"/>
</dbReference>
<dbReference type="Proteomes" id="UP000215828">
    <property type="component" value="Unassembled WGS sequence"/>
</dbReference>
<keyword evidence="3" id="KW-0548">Nucleotidyltransferase</keyword>
<dbReference type="Gene3D" id="3.20.20.140">
    <property type="entry name" value="Metal-dependent hydrolases"/>
    <property type="match status" value="1"/>
</dbReference>
<dbReference type="Pfam" id="PF07733">
    <property type="entry name" value="DNA_pol3_alpha"/>
    <property type="match status" value="1"/>
</dbReference>
<reference evidence="9" key="2">
    <citation type="submission" date="2017-05" db="EMBL/GenBank/DDBJ databases">
        <authorList>
            <person name="Lin X.B."/>
            <person name="Stothard P."/>
            <person name="Tasseva G."/>
            <person name="Walter J."/>
        </authorList>
    </citation>
    <scope>NUCLEOTIDE SEQUENCE</scope>
    <source>
        <strain evidence="9">609u</strain>
    </source>
</reference>
<dbReference type="Gene3D" id="1.10.150.870">
    <property type="match status" value="1"/>
</dbReference>
<dbReference type="InterPro" id="IPR004805">
    <property type="entry name" value="DnaE2/DnaE/PolC"/>
</dbReference>
<reference evidence="10 11" key="1">
    <citation type="submission" date="2017-04" db="EMBL/GenBank/DDBJ databases">
        <authorList>
            <person name="Afonso C.L."/>
            <person name="Miller P.J."/>
            <person name="Scott M.A."/>
            <person name="Spackman E."/>
            <person name="Goraichik I."/>
            <person name="Dimitrov K.M."/>
            <person name="Suarez D.L."/>
            <person name="Swayne D.E."/>
        </authorList>
    </citation>
    <scope>NUCLEOTIDE SEQUENCE [LARGE SCALE GENOMIC DNA]</scope>
    <source>
        <strain evidence="10 11">609q</strain>
    </source>
</reference>
<dbReference type="InterPro" id="IPR041931">
    <property type="entry name" value="DNA_pol3_alpha_thumb_dom"/>
</dbReference>
<comment type="catalytic activity">
    <reaction evidence="7">
        <text>DNA(n) + a 2'-deoxyribonucleoside 5'-triphosphate = DNA(n+1) + diphosphate</text>
        <dbReference type="Rhea" id="RHEA:22508"/>
        <dbReference type="Rhea" id="RHEA-COMP:17339"/>
        <dbReference type="Rhea" id="RHEA-COMP:17340"/>
        <dbReference type="ChEBI" id="CHEBI:33019"/>
        <dbReference type="ChEBI" id="CHEBI:61560"/>
        <dbReference type="ChEBI" id="CHEBI:173112"/>
        <dbReference type="EC" id="2.7.7.7"/>
    </reaction>
</comment>
<evidence type="ECO:0000256" key="4">
    <source>
        <dbReference type="ARBA" id="ARBA00022705"/>
    </source>
</evidence>
<dbReference type="EC" id="2.7.7.7" evidence="1"/>
<keyword evidence="4" id="KW-0235">DNA replication</keyword>
<protein>
    <recommendedName>
        <fullName evidence="1">DNA-directed DNA polymerase</fullName>
        <ecNumber evidence="1">2.7.7.7</ecNumber>
    </recommendedName>
</protein>
<dbReference type="Gene3D" id="1.10.10.1600">
    <property type="entry name" value="Bacterial DNA polymerase III alpha subunit, thumb domain"/>
    <property type="match status" value="1"/>
</dbReference>
<dbReference type="Pfam" id="PF17657">
    <property type="entry name" value="DNA_pol3_finger"/>
    <property type="match status" value="1"/>
</dbReference>
<dbReference type="GO" id="GO:0003887">
    <property type="term" value="F:DNA-directed DNA polymerase activity"/>
    <property type="evidence" value="ECO:0007669"/>
    <property type="project" value="UniProtKB-KW"/>
</dbReference>
<feature type="domain" description="Polymerase/histidinol phosphatase N-terminal" evidence="8">
    <location>
        <begin position="4"/>
        <end position="71"/>
    </location>
</feature>
<evidence type="ECO:0000313" key="11">
    <source>
        <dbReference type="Proteomes" id="UP000215828"/>
    </source>
</evidence>
<dbReference type="CDD" id="cd07431">
    <property type="entry name" value="PHP_PolIIIA"/>
    <property type="match status" value="1"/>
</dbReference>
<dbReference type="RefSeq" id="WP_094496500.1">
    <property type="nucleotide sequence ID" value="NZ_NGNV01000006.1"/>
</dbReference>
<evidence type="ECO:0000256" key="5">
    <source>
        <dbReference type="ARBA" id="ARBA00022932"/>
    </source>
</evidence>
<evidence type="ECO:0000313" key="12">
    <source>
        <dbReference type="Proteomes" id="UP000216316"/>
    </source>
</evidence>
<comment type="subunit">
    <text evidence="6">DNA polymerase III contains a core (composed of alpha, epsilon and theta chains) that associates with a tau subunit. This core dimerizes to form the POLIII' complex. PolIII' associates with the gamma complex (composed of gamma, delta, delta', psi and chi chains) and with the beta chain to form the complete DNA polymerase III complex.</text>
</comment>
<dbReference type="Pfam" id="PF14579">
    <property type="entry name" value="HHH_6"/>
    <property type="match status" value="1"/>
</dbReference>
<keyword evidence="2" id="KW-0808">Transferase</keyword>
<evidence type="ECO:0000256" key="6">
    <source>
        <dbReference type="ARBA" id="ARBA00026073"/>
    </source>
</evidence>
<name>A0A256LHF9_9LACO</name>
<keyword evidence="12" id="KW-1185">Reference proteome</keyword>
<proteinExistence type="predicted"/>
<reference evidence="11 12" key="3">
    <citation type="submission" date="2017-09" db="EMBL/GenBank/DDBJ databases">
        <title>Tripartite evolution among Lactobacillus johnsonii, Lactobacillus taiwanensis, Lactobacillus reuteri and their rodent host.</title>
        <authorList>
            <person name="Wang T."/>
            <person name="Knowles S."/>
            <person name="Cheng C."/>
        </authorList>
    </citation>
    <scope>NUCLEOTIDE SEQUENCE [LARGE SCALE GENOMIC DNA]</scope>
    <source>
        <strain evidence="10 11">609q</strain>
        <strain evidence="9 12">609u</strain>
    </source>
</reference>
<comment type="caution">
    <text evidence="10">The sequence shown here is derived from an EMBL/GenBank/DDBJ whole genome shotgun (WGS) entry which is preliminary data.</text>
</comment>
<dbReference type="InterPro" id="IPR029460">
    <property type="entry name" value="DNAPol_HHH"/>
</dbReference>
<keyword evidence="5" id="KW-0239">DNA-directed DNA polymerase</keyword>
<gene>
    <name evidence="9" type="ORF">CBF53_02100</name>
    <name evidence="10" type="ORF">CBF70_02320</name>
</gene>
<dbReference type="Pfam" id="PF02811">
    <property type="entry name" value="PHP"/>
    <property type="match status" value="1"/>
</dbReference>
<organism evidence="10 11">
    <name type="scientific">Lactobacillus taiwanensis</name>
    <dbReference type="NCBI Taxonomy" id="508451"/>
    <lineage>
        <taxon>Bacteria</taxon>
        <taxon>Bacillati</taxon>
        <taxon>Bacillota</taxon>
        <taxon>Bacilli</taxon>
        <taxon>Lactobacillales</taxon>
        <taxon>Lactobacillaceae</taxon>
        <taxon>Lactobacillus</taxon>
    </lineage>
</organism>
<dbReference type="CDD" id="cd04485">
    <property type="entry name" value="DnaE_OBF"/>
    <property type="match status" value="1"/>
</dbReference>
<dbReference type="EMBL" id="NGNV01000006">
    <property type="protein sequence ID" value="OYR88731.1"/>
    <property type="molecule type" value="Genomic_DNA"/>
</dbReference>
<sequence length="1038" mass="117104">MGAVSLQNLSSFTLLESPTKVKNLAENAKKKGYSALALTDINITYGLVNFYKAAKEVGIKPLLGMQLRINGLIDEANKYDLIVIAKDDQGYKNILRLSSAVNLLTENGEKENVLTLEELKKYLGHLVLITPSNLHSELKMIQTNNPKMGANIVRKLLDYLPTSSSLYLGVYAAQEQGEYISYIRSLATQFNLSLTAVEDGEYLNRNEQFLRRTLQAIKSNVHLENVEQLAKQAGSHYLKTSEELQVNYRKFDVEDALKNAEKIGEICNAKITFQDPQLPKFKQNNFPTSKEYLHFLAQDGLAKRFNNQIPAKYQERLDYELKVINEMGFDDYFLIVWDVMNFAHSVHITTGPGRGSAAGSLVSYALRITEVDPIEYNLLFERFLNPARQQMPDIDLDIPDNRRDEVIKYMFEKYGMNHAAQILTFGTLAAKQVLKDVCRVFGLNKVETYRWLDTIPRSKGKITLDEAYRQSKELQLLVNTNVLSKILFATAKHLENLPRHYSIHAAGLVITDDSLAEIVGLQAGPLGIPVTQQTKLNVESLGLLKIDFLGLRNLTILGSIIAALKADGIEIDPNQIPLDDQETLALFQRGETDAVFQFESDGIKHVLEQLHPDSFEDIVAVNALYRPGPMNNINHFINRKHGKERVQYPDPSLKKILGPTYGILVYQEQVMQTAQILAGFSLGEADLLRRAMSKKNADVIQKERNKFIQGAIKLGRRKETAEQVYNYIAEFANYGFNRSHAVAYSKIAFWLAYFKVHYPGAFYLALLNSNLGNRHKIAEYLMQAQEAGIKILPPDIENSKANFSLANGKILVGLRAVRGLRSDLLKQILAIKRPIKSMTDFLWKIDNKLLSTDAIGNLIKAGAFDRLSPNRNELLTINKDLVESVKMAGSNLSLFETLEPKVAEQKQPTTAEKSAMEVEAMGFSTGINPIMAVQKYARKYNAKRLQTFESNEQGIAVGKLMKVKQITTKKGDNMAFAIFSDSSGEKDFTIFPQVWEKVEENLKIGEIYLLQVRTQSDRFNPNKIQFLLSNARQVNFKN</sequence>
<dbReference type="InterPro" id="IPR011708">
    <property type="entry name" value="DNA_pol3_alpha_NTPase_dom"/>
</dbReference>
<dbReference type="PANTHER" id="PTHR32294:SF0">
    <property type="entry name" value="DNA POLYMERASE III SUBUNIT ALPHA"/>
    <property type="match status" value="1"/>
</dbReference>
<dbReference type="SUPFAM" id="SSF89550">
    <property type="entry name" value="PHP domain-like"/>
    <property type="match status" value="1"/>
</dbReference>
<dbReference type="NCBIfam" id="TIGR00594">
    <property type="entry name" value="polc"/>
    <property type="match status" value="1"/>
</dbReference>
<dbReference type="SMART" id="SM00481">
    <property type="entry name" value="POLIIIAc"/>
    <property type="match status" value="1"/>
</dbReference>